<keyword evidence="6 12" id="KW-0456">Lyase</keyword>
<reference evidence="13" key="1">
    <citation type="journal article" date="2019" name="Nat. Commun.">
        <title>Expansion of phycobilisome linker gene families in mesophilic red algae.</title>
        <authorList>
            <person name="Lee J."/>
            <person name="Kim D."/>
            <person name="Bhattacharya D."/>
            <person name="Yoon H.S."/>
        </authorList>
    </citation>
    <scope>NUCLEOTIDE SEQUENCE [LARGE SCALE GENOMIC DNA]</scope>
    <source>
        <strain evidence="13">CCMP 1328</strain>
    </source>
</reference>
<dbReference type="CDD" id="cd00056">
    <property type="entry name" value="ENDO3c"/>
    <property type="match status" value="1"/>
</dbReference>
<feature type="domain" description="HhH-GPD" evidence="11">
    <location>
        <begin position="252"/>
        <end position="427"/>
    </location>
</feature>
<dbReference type="PANTHER" id="PTHR10242:SF2">
    <property type="entry name" value="N-GLYCOSYLASE_DNA LYASE"/>
    <property type="match status" value="1"/>
</dbReference>
<dbReference type="GO" id="GO:0006289">
    <property type="term" value="P:nucleotide-excision repair"/>
    <property type="evidence" value="ECO:0007669"/>
    <property type="project" value="InterPro"/>
</dbReference>
<dbReference type="InterPro" id="IPR012904">
    <property type="entry name" value="OGG_N"/>
</dbReference>
<dbReference type="GO" id="GO:0005634">
    <property type="term" value="C:nucleus"/>
    <property type="evidence" value="ECO:0007669"/>
    <property type="project" value="TreeGrafter"/>
</dbReference>
<dbReference type="InterPro" id="IPR011257">
    <property type="entry name" value="DNA_glycosylase"/>
</dbReference>
<keyword evidence="13" id="KW-1185">Reference proteome</keyword>
<evidence type="ECO:0000256" key="9">
    <source>
        <dbReference type="ARBA" id="ARBA00044632"/>
    </source>
</evidence>
<feature type="region of interest" description="Disordered" evidence="10">
    <location>
        <begin position="466"/>
        <end position="516"/>
    </location>
</feature>
<evidence type="ECO:0000256" key="2">
    <source>
        <dbReference type="ARBA" id="ARBA00012720"/>
    </source>
</evidence>
<dbReference type="AlphaFoldDB" id="A0A5J4YZA2"/>
<dbReference type="Pfam" id="PF07934">
    <property type="entry name" value="OGG_N"/>
    <property type="match status" value="1"/>
</dbReference>
<evidence type="ECO:0000256" key="4">
    <source>
        <dbReference type="ARBA" id="ARBA00022801"/>
    </source>
</evidence>
<dbReference type="GO" id="GO:0034039">
    <property type="term" value="F:8-oxo-7,8-dihydroguanine DNA N-glycosylase activity"/>
    <property type="evidence" value="ECO:0007669"/>
    <property type="project" value="TreeGrafter"/>
</dbReference>
<dbReference type="Gene3D" id="1.10.1670.10">
    <property type="entry name" value="Helix-hairpin-Helix base-excision DNA repair enzymes (C-terminal)"/>
    <property type="match status" value="1"/>
</dbReference>
<dbReference type="EMBL" id="VRMN01000003">
    <property type="protein sequence ID" value="KAA8495777.1"/>
    <property type="molecule type" value="Genomic_DNA"/>
</dbReference>
<evidence type="ECO:0000313" key="13">
    <source>
        <dbReference type="Proteomes" id="UP000324585"/>
    </source>
</evidence>
<evidence type="ECO:0000259" key="11">
    <source>
        <dbReference type="SMART" id="SM00478"/>
    </source>
</evidence>
<dbReference type="GO" id="GO:0140078">
    <property type="term" value="F:class I DNA-(apurinic or apyrimidinic site) endonuclease activity"/>
    <property type="evidence" value="ECO:0007669"/>
    <property type="project" value="UniProtKB-EC"/>
</dbReference>
<dbReference type="Pfam" id="PF00730">
    <property type="entry name" value="HhH-GPD"/>
    <property type="match status" value="1"/>
</dbReference>
<evidence type="ECO:0000256" key="6">
    <source>
        <dbReference type="ARBA" id="ARBA00023239"/>
    </source>
</evidence>
<protein>
    <recommendedName>
        <fullName evidence="2">DNA-(apurinic or apyrimidinic site) lyase</fullName>
        <ecNumber evidence="2">4.2.99.18</ecNumber>
    </recommendedName>
</protein>
<evidence type="ECO:0000256" key="8">
    <source>
        <dbReference type="ARBA" id="ARBA00023295"/>
    </source>
</evidence>
<dbReference type="OrthoDB" id="238681at2759"/>
<evidence type="ECO:0000313" key="12">
    <source>
        <dbReference type="EMBL" id="KAA8495777.1"/>
    </source>
</evidence>
<keyword evidence="5" id="KW-0234">DNA repair</keyword>
<dbReference type="EC" id="4.2.99.18" evidence="2"/>
<feature type="region of interest" description="Disordered" evidence="10">
    <location>
        <begin position="111"/>
        <end position="130"/>
    </location>
</feature>
<dbReference type="SMART" id="SM00478">
    <property type="entry name" value="ENDO3c"/>
    <property type="match status" value="1"/>
</dbReference>
<dbReference type="Gene3D" id="1.10.340.30">
    <property type="entry name" value="Hypothetical protein, domain 2"/>
    <property type="match status" value="1"/>
</dbReference>
<dbReference type="InterPro" id="IPR052054">
    <property type="entry name" value="Oxidative_DNA_repair_enzyme"/>
</dbReference>
<keyword evidence="8" id="KW-0326">Glycosidase</keyword>
<comment type="caution">
    <text evidence="12">The sequence shown here is derived from an EMBL/GenBank/DDBJ whole genome shotgun (WGS) entry which is preliminary data.</text>
</comment>
<keyword evidence="3" id="KW-0227">DNA damage</keyword>
<name>A0A5J4YZA2_PORPP</name>
<dbReference type="PANTHER" id="PTHR10242">
    <property type="entry name" value="8-OXOGUANINE DNA GLYCOSYLASE"/>
    <property type="match status" value="1"/>
</dbReference>
<dbReference type="GO" id="GO:0006285">
    <property type="term" value="P:base-excision repair, AP site formation"/>
    <property type="evidence" value="ECO:0007669"/>
    <property type="project" value="TreeGrafter"/>
</dbReference>
<organism evidence="12 13">
    <name type="scientific">Porphyridium purpureum</name>
    <name type="common">Red alga</name>
    <name type="synonym">Porphyridium cruentum</name>
    <dbReference type="NCBI Taxonomy" id="35688"/>
    <lineage>
        <taxon>Eukaryota</taxon>
        <taxon>Rhodophyta</taxon>
        <taxon>Bangiophyceae</taxon>
        <taxon>Porphyridiales</taxon>
        <taxon>Porphyridiaceae</taxon>
        <taxon>Porphyridium</taxon>
    </lineage>
</organism>
<feature type="compositionally biased region" description="Basic residues" evidence="10">
    <location>
        <begin position="486"/>
        <end position="499"/>
    </location>
</feature>
<feature type="compositionally biased region" description="Basic and acidic residues" evidence="10">
    <location>
        <begin position="466"/>
        <end position="475"/>
    </location>
</feature>
<evidence type="ECO:0000256" key="10">
    <source>
        <dbReference type="SAM" id="MobiDB-lite"/>
    </source>
</evidence>
<feature type="compositionally biased region" description="Basic and acidic residues" evidence="10">
    <location>
        <begin position="500"/>
        <end position="516"/>
    </location>
</feature>
<proteinExistence type="inferred from homology"/>
<dbReference type="SUPFAM" id="SSF55945">
    <property type="entry name" value="TATA-box binding protein-like"/>
    <property type="match status" value="1"/>
</dbReference>
<evidence type="ECO:0000256" key="1">
    <source>
        <dbReference type="ARBA" id="ARBA00010679"/>
    </source>
</evidence>
<sequence>MSFAFWSAVSPSLDHLRRAATSAQRHVRGRPTPRFLTTMARWSGASRTKRTGRSACERDEARARGDMKTVLDEDGWKDLQGLHEQELVSLEINLQMGQTFRWKQIHLPQVPRGISESRSDEQNTDWHEHESDAEGQIASQRQYWAGVIGGHAVLLRQIPLPQCFDALELGPLDFNRHRISYKVLATSAHIDAEMQNRFHERMREYFHLDVCEAELRAHFAAVDERYSKLAPRLQGVRLLRTDPLECLFSFICSSNNNIKRIATMVHFLASEYGEHLLTLCGVPLYAFPTLQALQRATEVELRHNETAKFGYRAKFIVQCVEQLTTIGAEKWLEGLKSQPRAKVSDDLVALSGIGRKVASCIALLSLDKFDEIPVDTHVWQFTQQYYMPWIEGKSLTDRLYFSIGDFYREKFGPYAGLAHNLLFAADLRAFQDRLLGLEAGVGTPTLVSLTTGQKLEALPLVSSELKSKRSKDPQRKTQQLSFKQSKGVKKGSKPLRRKARENAKGTVKSESHIAAI</sequence>
<dbReference type="Proteomes" id="UP000324585">
    <property type="component" value="Unassembled WGS sequence"/>
</dbReference>
<gene>
    <name evidence="12" type="ORF">FVE85_1932</name>
</gene>
<dbReference type="InterPro" id="IPR023170">
    <property type="entry name" value="HhH_base_excis_C"/>
</dbReference>
<accession>A0A5J4YZA2</accession>
<dbReference type="SUPFAM" id="SSF48150">
    <property type="entry name" value="DNA-glycosylase"/>
    <property type="match status" value="1"/>
</dbReference>
<evidence type="ECO:0000256" key="3">
    <source>
        <dbReference type="ARBA" id="ARBA00022763"/>
    </source>
</evidence>
<comment type="catalytic activity">
    <reaction evidence="9">
        <text>2'-deoxyribonucleotide-(2'-deoxyribose 5'-phosphate)-2'-deoxyribonucleotide-DNA = a 3'-end 2'-deoxyribonucleotide-(2,3-dehydro-2,3-deoxyribose 5'-phosphate)-DNA + a 5'-end 5'-phospho-2'-deoxyribonucleoside-DNA + H(+)</text>
        <dbReference type="Rhea" id="RHEA:66592"/>
        <dbReference type="Rhea" id="RHEA-COMP:13180"/>
        <dbReference type="Rhea" id="RHEA-COMP:16897"/>
        <dbReference type="Rhea" id="RHEA-COMP:17067"/>
        <dbReference type="ChEBI" id="CHEBI:15378"/>
        <dbReference type="ChEBI" id="CHEBI:136412"/>
        <dbReference type="ChEBI" id="CHEBI:157695"/>
        <dbReference type="ChEBI" id="CHEBI:167181"/>
        <dbReference type="EC" id="4.2.99.18"/>
    </reaction>
</comment>
<evidence type="ECO:0000256" key="7">
    <source>
        <dbReference type="ARBA" id="ARBA00023268"/>
    </source>
</evidence>
<keyword evidence="7" id="KW-0511">Multifunctional enzyme</keyword>
<dbReference type="InterPro" id="IPR003265">
    <property type="entry name" value="HhH-GPD_domain"/>
</dbReference>
<dbReference type="Gene3D" id="3.30.310.40">
    <property type="match status" value="1"/>
</dbReference>
<comment type="similarity">
    <text evidence="1">Belongs to the type-1 OGG1 family.</text>
</comment>
<evidence type="ECO:0000256" key="5">
    <source>
        <dbReference type="ARBA" id="ARBA00023204"/>
    </source>
</evidence>
<dbReference type="GO" id="GO:0003684">
    <property type="term" value="F:damaged DNA binding"/>
    <property type="evidence" value="ECO:0007669"/>
    <property type="project" value="InterPro"/>
</dbReference>
<feature type="compositionally biased region" description="Basic and acidic residues" evidence="10">
    <location>
        <begin position="115"/>
        <end position="130"/>
    </location>
</feature>
<keyword evidence="4" id="KW-0378">Hydrolase</keyword>